<evidence type="ECO:0000256" key="3">
    <source>
        <dbReference type="ARBA" id="ARBA00022692"/>
    </source>
</evidence>
<dbReference type="GeneID" id="92177794"/>
<accession>A0AAW0Z6T9</accession>
<keyword evidence="7" id="KW-0732">Signal</keyword>
<dbReference type="KEGG" id="kne:92177794"/>
<reference evidence="8 9" key="1">
    <citation type="journal article" date="2024" name="bioRxiv">
        <title>Comparative genomics of Cryptococcus and Kwoniella reveals pathogenesis evolution and contrasting karyotype dynamics via intercentromeric recombination or chromosome fusion.</title>
        <authorList>
            <person name="Coelho M.A."/>
            <person name="David-Palma M."/>
            <person name="Shea T."/>
            <person name="Bowers K."/>
            <person name="McGinley-Smith S."/>
            <person name="Mohammad A.W."/>
            <person name="Gnirke A."/>
            <person name="Yurkov A.M."/>
            <person name="Nowrousian M."/>
            <person name="Sun S."/>
            <person name="Cuomo C.A."/>
            <person name="Heitman J."/>
        </authorList>
    </citation>
    <scope>NUCLEOTIDE SEQUENCE [LARGE SCALE GENOMIC DNA]</scope>
    <source>
        <strain evidence="8 9">CBS 13917</strain>
    </source>
</reference>
<evidence type="ECO:0000256" key="1">
    <source>
        <dbReference type="ARBA" id="ARBA00004370"/>
    </source>
</evidence>
<protein>
    <submittedName>
        <fullName evidence="8">Uncharacterized protein</fullName>
    </submittedName>
</protein>
<feature type="signal peptide" evidence="7">
    <location>
        <begin position="1"/>
        <end position="22"/>
    </location>
</feature>
<feature type="transmembrane region" description="Helical" evidence="6">
    <location>
        <begin position="32"/>
        <end position="55"/>
    </location>
</feature>
<gene>
    <name evidence="8" type="ORF">IAR55_000534</name>
</gene>
<dbReference type="PANTHER" id="PTHR21659">
    <property type="entry name" value="HYDROPHOBIC PROTEIN RCI2 LOW TEMPERATURE AND SALT RESPONSIVE PROTEIN LTI6 -RELATED"/>
    <property type="match status" value="1"/>
</dbReference>
<dbReference type="AlphaFoldDB" id="A0AAW0Z6T9"/>
<comment type="caution">
    <text evidence="8">The sequence shown here is derived from an EMBL/GenBank/DDBJ whole genome shotgun (WGS) entry which is preliminary data.</text>
</comment>
<dbReference type="PROSITE" id="PS51257">
    <property type="entry name" value="PROKAR_LIPOPROTEIN"/>
    <property type="match status" value="1"/>
</dbReference>
<evidence type="ECO:0000313" key="8">
    <source>
        <dbReference type="EMBL" id="KAK8869964.1"/>
    </source>
</evidence>
<keyword evidence="5 6" id="KW-0472">Membrane</keyword>
<comment type="subcellular location">
    <subcellularLocation>
        <location evidence="1">Membrane</location>
    </subcellularLocation>
</comment>
<keyword evidence="3 6" id="KW-0812">Transmembrane</keyword>
<evidence type="ECO:0000256" key="2">
    <source>
        <dbReference type="ARBA" id="ARBA00009530"/>
    </source>
</evidence>
<dbReference type="Pfam" id="PF01679">
    <property type="entry name" value="Pmp3"/>
    <property type="match status" value="1"/>
</dbReference>
<comment type="similarity">
    <text evidence="2">Belongs to the UPF0057 (PMP3) family.</text>
</comment>
<dbReference type="GO" id="GO:0016020">
    <property type="term" value="C:membrane"/>
    <property type="evidence" value="ECO:0007669"/>
    <property type="project" value="UniProtKB-SubCell"/>
</dbReference>
<evidence type="ECO:0000256" key="4">
    <source>
        <dbReference type="ARBA" id="ARBA00022989"/>
    </source>
</evidence>
<feature type="chain" id="PRO_5043788466" evidence="7">
    <location>
        <begin position="23"/>
        <end position="101"/>
    </location>
</feature>
<proteinExistence type="inferred from homology"/>
<evidence type="ECO:0000313" key="9">
    <source>
        <dbReference type="Proteomes" id="UP001388673"/>
    </source>
</evidence>
<dbReference type="RefSeq" id="XP_066806210.1">
    <property type="nucleotide sequence ID" value="XM_066943668.1"/>
</dbReference>
<dbReference type="Proteomes" id="UP001388673">
    <property type="component" value="Unassembled WGS sequence"/>
</dbReference>
<dbReference type="PANTHER" id="PTHR21659:SF40">
    <property type="entry name" value="PHOSPHATIDYLSERINE DECARBOXYLASE"/>
    <property type="match status" value="1"/>
</dbReference>
<sequence length="101" mass="10548">MPVKGSDIVLILVAIIFPPAAAAIITGCSCDLLINILLTILGYLPGHIHAFWLIYKRIKAEEMYGHGGYAYLGNGNFVGSGPGGVAPVGGAQQPYYGSTGR</sequence>
<keyword evidence="4 6" id="KW-1133">Transmembrane helix</keyword>
<evidence type="ECO:0000256" key="7">
    <source>
        <dbReference type="SAM" id="SignalP"/>
    </source>
</evidence>
<dbReference type="InterPro" id="IPR000612">
    <property type="entry name" value="PMP3"/>
</dbReference>
<evidence type="ECO:0000256" key="5">
    <source>
        <dbReference type="ARBA" id="ARBA00023136"/>
    </source>
</evidence>
<dbReference type="EMBL" id="JBCAWK010000001">
    <property type="protein sequence ID" value="KAK8869964.1"/>
    <property type="molecule type" value="Genomic_DNA"/>
</dbReference>
<keyword evidence="9" id="KW-1185">Reference proteome</keyword>
<name>A0AAW0Z6T9_9TREE</name>
<evidence type="ECO:0000256" key="6">
    <source>
        <dbReference type="SAM" id="Phobius"/>
    </source>
</evidence>
<organism evidence="8 9">
    <name type="scientific">Kwoniella newhampshirensis</name>
    <dbReference type="NCBI Taxonomy" id="1651941"/>
    <lineage>
        <taxon>Eukaryota</taxon>
        <taxon>Fungi</taxon>
        <taxon>Dikarya</taxon>
        <taxon>Basidiomycota</taxon>
        <taxon>Agaricomycotina</taxon>
        <taxon>Tremellomycetes</taxon>
        <taxon>Tremellales</taxon>
        <taxon>Cryptococcaceae</taxon>
        <taxon>Kwoniella</taxon>
    </lineage>
</organism>